<keyword evidence="1" id="KW-1133">Transmembrane helix</keyword>
<reference evidence="2 3" key="1">
    <citation type="journal article" date="2017" name="Int. J. Syst. Evol. Microbiol.">
        <title>Marinicauda algicola sp. nov., isolated from a marine red alga Rhodosorus marinus.</title>
        <authorList>
            <person name="Jeong S.E."/>
            <person name="Jeon S.H."/>
            <person name="Chun B.H."/>
            <person name="Kim D.W."/>
            <person name="Jeon C.O."/>
        </authorList>
    </citation>
    <scope>NUCLEOTIDE SEQUENCE [LARGE SCALE GENOMIC DNA]</scope>
    <source>
        <strain evidence="2 3">JCM 31718</strain>
    </source>
</reference>
<organism evidence="2 3">
    <name type="scientific">Marinicauda algicola</name>
    <dbReference type="NCBI Taxonomy" id="2029849"/>
    <lineage>
        <taxon>Bacteria</taxon>
        <taxon>Pseudomonadati</taxon>
        <taxon>Pseudomonadota</taxon>
        <taxon>Alphaproteobacteria</taxon>
        <taxon>Maricaulales</taxon>
        <taxon>Maricaulaceae</taxon>
        <taxon>Marinicauda</taxon>
    </lineage>
</organism>
<proteinExistence type="predicted"/>
<dbReference type="Proteomes" id="UP000308054">
    <property type="component" value="Unassembled WGS sequence"/>
</dbReference>
<gene>
    <name evidence="2" type="ORF">E5163_10605</name>
</gene>
<evidence type="ECO:0000313" key="2">
    <source>
        <dbReference type="EMBL" id="TGY88268.1"/>
    </source>
</evidence>
<evidence type="ECO:0000256" key="1">
    <source>
        <dbReference type="SAM" id="Phobius"/>
    </source>
</evidence>
<dbReference type="RefSeq" id="WP_135996113.1">
    <property type="nucleotide sequence ID" value="NZ_CP071057.1"/>
</dbReference>
<keyword evidence="1" id="KW-0472">Membrane</keyword>
<dbReference type="OrthoDB" id="9815199at2"/>
<dbReference type="AlphaFoldDB" id="A0A4S2GZ58"/>
<name>A0A4S2GZ58_9PROT</name>
<dbReference type="InterPro" id="IPR019201">
    <property type="entry name" value="DUF2065"/>
</dbReference>
<sequence>MAGWLLAGFGIALVLEGLAYAAAPGFMKRVAAAIGLADPGQLRIAGLLAVAIGVGVVALARQL</sequence>
<keyword evidence="3" id="KW-1185">Reference proteome</keyword>
<dbReference type="Pfam" id="PF09838">
    <property type="entry name" value="DUF2065"/>
    <property type="match status" value="1"/>
</dbReference>
<accession>A0A4S2GZ58</accession>
<evidence type="ECO:0000313" key="3">
    <source>
        <dbReference type="Proteomes" id="UP000308054"/>
    </source>
</evidence>
<comment type="caution">
    <text evidence="2">The sequence shown here is derived from an EMBL/GenBank/DDBJ whole genome shotgun (WGS) entry which is preliminary data.</text>
</comment>
<feature type="transmembrane region" description="Helical" evidence="1">
    <location>
        <begin position="40"/>
        <end position="60"/>
    </location>
</feature>
<protein>
    <submittedName>
        <fullName evidence="2">DUF2065 domain-containing protein</fullName>
    </submittedName>
</protein>
<dbReference type="EMBL" id="SRXW01000003">
    <property type="protein sequence ID" value="TGY88268.1"/>
    <property type="molecule type" value="Genomic_DNA"/>
</dbReference>
<keyword evidence="1" id="KW-0812">Transmembrane</keyword>